<gene>
    <name evidence="1" type="ORF">WR25_14912</name>
</gene>
<name>A0A2A2J2X1_9BILA</name>
<accession>A0A2A2J2X1</accession>
<comment type="caution">
    <text evidence="1">The sequence shown here is derived from an EMBL/GenBank/DDBJ whole genome shotgun (WGS) entry which is preliminary data.</text>
</comment>
<evidence type="ECO:0000313" key="2">
    <source>
        <dbReference type="Proteomes" id="UP000218231"/>
    </source>
</evidence>
<keyword evidence="2" id="KW-1185">Reference proteome</keyword>
<evidence type="ECO:0000313" key="1">
    <source>
        <dbReference type="EMBL" id="PAV55872.1"/>
    </source>
</evidence>
<proteinExistence type="predicted"/>
<organism evidence="1 2">
    <name type="scientific">Diploscapter pachys</name>
    <dbReference type="NCBI Taxonomy" id="2018661"/>
    <lineage>
        <taxon>Eukaryota</taxon>
        <taxon>Metazoa</taxon>
        <taxon>Ecdysozoa</taxon>
        <taxon>Nematoda</taxon>
        <taxon>Chromadorea</taxon>
        <taxon>Rhabditida</taxon>
        <taxon>Rhabditina</taxon>
        <taxon>Rhabditomorpha</taxon>
        <taxon>Rhabditoidea</taxon>
        <taxon>Rhabditidae</taxon>
        <taxon>Diploscapter</taxon>
    </lineage>
</organism>
<dbReference type="OrthoDB" id="10515081at2759"/>
<dbReference type="AlphaFoldDB" id="A0A2A2J2X1"/>
<dbReference type="EMBL" id="LIAE01010744">
    <property type="protein sequence ID" value="PAV55872.1"/>
    <property type="molecule type" value="Genomic_DNA"/>
</dbReference>
<reference evidence="1 2" key="1">
    <citation type="journal article" date="2017" name="Curr. Biol.">
        <title>Genome architecture and evolution of a unichromosomal asexual nematode.</title>
        <authorList>
            <person name="Fradin H."/>
            <person name="Zegar C."/>
            <person name="Gutwein M."/>
            <person name="Lucas J."/>
            <person name="Kovtun M."/>
            <person name="Corcoran D."/>
            <person name="Baugh L.R."/>
            <person name="Kiontke K."/>
            <person name="Gunsalus K."/>
            <person name="Fitch D.H."/>
            <person name="Piano F."/>
        </authorList>
    </citation>
    <scope>NUCLEOTIDE SEQUENCE [LARGE SCALE GENOMIC DNA]</scope>
    <source>
        <strain evidence="1">PF1309</strain>
    </source>
</reference>
<sequence>MEYEHLPMLRNGISGWITKATNAFQTECFDTMNKHTENENWDENILEKELRVCAERIANLQPPAAIFAFASLLIADINSRLKFNKQPKLKTMINFDNYQKRKSSAAPPTNSLSHVMSLSLKKLTKTLLEEEKLGTIQPAGQRLSSIFNESKVVKGSIQPDSTTLHARSKQHSSEQLLNSEQTVDALSTDLHRIFLRIAFHSLTPQLLSHMVYYNYPLSVHCATLLFDSTVHLLKEIGAPLHQFDIVLYRGTARILKYSVNLSLEKNLKKLIIELDDSCFYVVEKTESMATNRKNPIGLFQALREKMPQFADRYIVDSINFMKELSKVVEQGKEAPAFWKRNVEWFTDDKLLCPVAI</sequence>
<protein>
    <submittedName>
        <fullName evidence="1">Uncharacterized protein</fullName>
    </submittedName>
</protein>
<dbReference type="Proteomes" id="UP000218231">
    <property type="component" value="Unassembled WGS sequence"/>
</dbReference>